<keyword evidence="3" id="KW-1185">Reference proteome</keyword>
<dbReference type="OrthoDB" id="5821688at2759"/>
<dbReference type="CDD" id="cd07061">
    <property type="entry name" value="HP_HAP_like"/>
    <property type="match status" value="1"/>
</dbReference>
<dbReference type="Gene3D" id="3.40.50.1240">
    <property type="entry name" value="Phosphoglycerate mutase-like"/>
    <property type="match status" value="1"/>
</dbReference>
<dbReference type="Pfam" id="PF00328">
    <property type="entry name" value="His_Phos_2"/>
    <property type="match status" value="1"/>
</dbReference>
<sequence length="360" mass="40840">MRHGIRAPWTTYPLDPFAANNSQRFPNGGSQLTDAGIEQAYNMGKYYKQRYGKFITANPKRAYLRASAAQRCIDTLSIVTKQLWPQDSDEKKQWQPMIFSLPQKIDSILYEEPDCQSAEDEEHNNLKTPAVQAYEADPKIQELYKFTKEKTGLKDDMYSVTKAFDCIRCERLNGLQSPEWATPEIYDRMGDVLSHRLNFFYSSTKAQRLRAGPILEDFKKNMDNVINAKDTDKTKNVFIYTSHDFKIASVLSALGDPQPKYPPFAGAVIFELHKIGDKHVVRALYMDQTEKWPYTGIKLPLTKCAARAATGADAKGAECTFDNFVASVADLTPVDWRTECDLGCSKYDPFKSAEENLGKT</sequence>
<proteinExistence type="inferred from homology"/>
<dbReference type="AlphaFoldDB" id="A0A7R9L505"/>
<dbReference type="Proteomes" id="UP000759131">
    <property type="component" value="Unassembled WGS sequence"/>
</dbReference>
<dbReference type="PANTHER" id="PTHR11567:SF171">
    <property type="entry name" value="ACID PHOSPHATASE FAMILY"/>
    <property type="match status" value="1"/>
</dbReference>
<dbReference type="InterPro" id="IPR050645">
    <property type="entry name" value="Histidine_acid_phosphatase"/>
</dbReference>
<dbReference type="InterPro" id="IPR029033">
    <property type="entry name" value="His_PPase_superfam"/>
</dbReference>
<accession>A0A7R9L505</accession>
<comment type="similarity">
    <text evidence="1">Belongs to the histidine acid phosphatase family.</text>
</comment>
<evidence type="ECO:0008006" key="4">
    <source>
        <dbReference type="Google" id="ProtNLM"/>
    </source>
</evidence>
<dbReference type="InterPro" id="IPR000560">
    <property type="entry name" value="His_Pase_clade-2"/>
</dbReference>
<dbReference type="EMBL" id="OC870468">
    <property type="protein sequence ID" value="CAD7635029.1"/>
    <property type="molecule type" value="Genomic_DNA"/>
</dbReference>
<dbReference type="PANTHER" id="PTHR11567">
    <property type="entry name" value="ACID PHOSPHATASE-RELATED"/>
    <property type="match status" value="1"/>
</dbReference>
<evidence type="ECO:0000313" key="2">
    <source>
        <dbReference type="EMBL" id="CAD7635029.1"/>
    </source>
</evidence>
<dbReference type="EMBL" id="CAJPIZ010015893">
    <property type="protein sequence ID" value="CAG2115459.1"/>
    <property type="molecule type" value="Genomic_DNA"/>
</dbReference>
<dbReference type="SUPFAM" id="SSF53254">
    <property type="entry name" value="Phosphoglycerate mutase-like"/>
    <property type="match status" value="1"/>
</dbReference>
<gene>
    <name evidence="2" type="ORF">OSB1V03_LOCUS15421</name>
</gene>
<organism evidence="2">
    <name type="scientific">Medioppia subpectinata</name>
    <dbReference type="NCBI Taxonomy" id="1979941"/>
    <lineage>
        <taxon>Eukaryota</taxon>
        <taxon>Metazoa</taxon>
        <taxon>Ecdysozoa</taxon>
        <taxon>Arthropoda</taxon>
        <taxon>Chelicerata</taxon>
        <taxon>Arachnida</taxon>
        <taxon>Acari</taxon>
        <taxon>Acariformes</taxon>
        <taxon>Sarcoptiformes</taxon>
        <taxon>Oribatida</taxon>
        <taxon>Brachypylina</taxon>
        <taxon>Oppioidea</taxon>
        <taxon>Oppiidae</taxon>
        <taxon>Medioppia</taxon>
    </lineage>
</organism>
<dbReference type="GO" id="GO:0016791">
    <property type="term" value="F:phosphatase activity"/>
    <property type="evidence" value="ECO:0007669"/>
    <property type="project" value="TreeGrafter"/>
</dbReference>
<protein>
    <recommendedName>
        <fullName evidence="4">Acid phosphatase</fullName>
    </recommendedName>
</protein>
<evidence type="ECO:0000256" key="1">
    <source>
        <dbReference type="ARBA" id="ARBA00005375"/>
    </source>
</evidence>
<evidence type="ECO:0000313" key="3">
    <source>
        <dbReference type="Proteomes" id="UP000759131"/>
    </source>
</evidence>
<name>A0A7R9L505_9ACAR</name>
<reference evidence="2" key="1">
    <citation type="submission" date="2020-11" db="EMBL/GenBank/DDBJ databases">
        <authorList>
            <person name="Tran Van P."/>
        </authorList>
    </citation>
    <scope>NUCLEOTIDE SEQUENCE</scope>
</reference>